<protein>
    <submittedName>
        <fullName evidence="1">Putative beta-D-galactosidase</fullName>
    </submittedName>
</protein>
<dbReference type="InterPro" id="IPR004375">
    <property type="entry name" value="NanQ/TabA/YiaL"/>
</dbReference>
<sequence length="152" mass="18094">MICDELKEMSNYDVLGNYSEKMMELIEKIDLENFKTGKVLIDGMNFFALLTEYDTKPWEETDIETHDKYYDVVIVLEGRENIYVDFRDSFTVKKAYSEEKDITFYQLKKEKIRVTMEPGMFILFLPNDIHHPYCDCEAKSHIKKVTFKIKIS</sequence>
<dbReference type="OrthoDB" id="9792756at2"/>
<reference key="2">
    <citation type="submission" date="2011-11" db="EMBL/GenBank/DDBJ databases">
        <authorList>
            <person name="Shin S.H."/>
            <person name="Kim S."/>
            <person name="Kim J.Y."/>
        </authorList>
    </citation>
    <scope>NUCLEOTIDE SEQUENCE</scope>
    <source>
        <strain>HPL-003</strain>
    </source>
</reference>
<dbReference type="InterPro" id="IPR037012">
    <property type="entry name" value="NanQ/TabA/YiaL_sf"/>
</dbReference>
<dbReference type="GO" id="GO:0005829">
    <property type="term" value="C:cytosol"/>
    <property type="evidence" value="ECO:0007669"/>
    <property type="project" value="TreeGrafter"/>
</dbReference>
<proteinExistence type="predicted"/>
<reference evidence="1 2" key="3">
    <citation type="journal article" date="2012" name="J. Bacteriol.">
        <title>Genome Sequence of Paenibacillus terrae HPL-003, a Xylanase-Producing Bacterium Isolated from Soil Found in Forest Residue.</title>
        <authorList>
            <person name="Shin S.H."/>
            <person name="Kim S."/>
            <person name="Kim J.Y."/>
            <person name="Song H.Y."/>
            <person name="Cho S.J."/>
            <person name="Kim D.R."/>
            <person name="Lee K.I."/>
            <person name="Lim H.K."/>
            <person name="Park N.J."/>
            <person name="Hwang I.T."/>
            <person name="Yang K.S."/>
        </authorList>
    </citation>
    <scope>NUCLEOTIDE SEQUENCE [LARGE SCALE GENOMIC DNA]</scope>
    <source>
        <strain evidence="1 2">HPL-003</strain>
    </source>
</reference>
<dbReference type="Gene3D" id="2.60.120.370">
    <property type="entry name" value="YhcH/YjgK/YiaL"/>
    <property type="match status" value="1"/>
</dbReference>
<organism evidence="1 2">
    <name type="scientific">Paenibacillus terrae (strain HPL-003)</name>
    <dbReference type="NCBI Taxonomy" id="985665"/>
    <lineage>
        <taxon>Bacteria</taxon>
        <taxon>Bacillati</taxon>
        <taxon>Bacillota</taxon>
        <taxon>Bacilli</taxon>
        <taxon>Bacillales</taxon>
        <taxon>Paenibacillaceae</taxon>
        <taxon>Paenibacillus</taxon>
    </lineage>
</organism>
<dbReference type="EMBL" id="CP003107">
    <property type="protein sequence ID" value="AET57161.1"/>
    <property type="molecule type" value="Genomic_DNA"/>
</dbReference>
<dbReference type="PANTHER" id="PTHR34986">
    <property type="entry name" value="EVOLVED BETA-GALACTOSIDASE SUBUNIT BETA"/>
    <property type="match status" value="1"/>
</dbReference>
<reference evidence="2" key="1">
    <citation type="submission" date="2011-11" db="EMBL/GenBank/DDBJ databases">
        <title>Complete sequence of Paenibacillus terrae HPL-003.</title>
        <authorList>
            <person name="Shin S.H."/>
            <person name="Kim S."/>
            <person name="Kim J.Y."/>
        </authorList>
    </citation>
    <scope>NUCLEOTIDE SEQUENCE [LARGE SCALE GENOMIC DNA]</scope>
    <source>
        <strain evidence="2">HPL-003</strain>
    </source>
</reference>
<dbReference type="PANTHER" id="PTHR34986:SF1">
    <property type="entry name" value="PROTEIN YIAL"/>
    <property type="match status" value="1"/>
</dbReference>
<evidence type="ECO:0000313" key="1">
    <source>
        <dbReference type="EMBL" id="AET57161.1"/>
    </source>
</evidence>
<evidence type="ECO:0000313" key="2">
    <source>
        <dbReference type="Proteomes" id="UP000005876"/>
    </source>
</evidence>
<dbReference type="NCBIfam" id="TIGR00022">
    <property type="entry name" value="YhcH/YjgK/YiaL family protein"/>
    <property type="match status" value="1"/>
</dbReference>
<dbReference type="Pfam" id="PF04074">
    <property type="entry name" value="DUF386"/>
    <property type="match status" value="1"/>
</dbReference>
<dbReference type="STRING" id="985665.HPL003_01885"/>
<dbReference type="KEGG" id="pta:HPL003_01885"/>
<dbReference type="eggNOG" id="COG2731">
    <property type="taxonomic scope" value="Bacteria"/>
</dbReference>
<dbReference type="HOGENOM" id="CLU_107139_2_1_9"/>
<dbReference type="SUPFAM" id="SSF51197">
    <property type="entry name" value="Clavaminate synthase-like"/>
    <property type="match status" value="1"/>
</dbReference>
<dbReference type="RefSeq" id="WP_014277944.1">
    <property type="nucleotide sequence ID" value="NC_016641.1"/>
</dbReference>
<name>G7VXY3_PAETH</name>
<accession>G7VXY3</accession>
<dbReference type="Proteomes" id="UP000005876">
    <property type="component" value="Chromosome"/>
</dbReference>
<dbReference type="AlphaFoldDB" id="G7VXY3"/>
<gene>
    <name evidence="1" type="ordered locus">HPL003_01885</name>
</gene>